<protein>
    <submittedName>
        <fullName evidence="2">Uncharacterized protein</fullName>
    </submittedName>
</protein>
<evidence type="ECO:0000256" key="1">
    <source>
        <dbReference type="SAM" id="MobiDB-lite"/>
    </source>
</evidence>
<feature type="region of interest" description="Disordered" evidence="1">
    <location>
        <begin position="162"/>
        <end position="194"/>
    </location>
</feature>
<keyword evidence="3" id="KW-1185">Reference proteome</keyword>
<gene>
    <name evidence="2" type="ORF">PoB_006370700</name>
</gene>
<feature type="region of interest" description="Disordered" evidence="1">
    <location>
        <begin position="227"/>
        <end position="271"/>
    </location>
</feature>
<proteinExistence type="predicted"/>
<feature type="compositionally biased region" description="Basic and acidic residues" evidence="1">
    <location>
        <begin position="251"/>
        <end position="260"/>
    </location>
</feature>
<name>A0AAV4CZ55_9GAST</name>
<feature type="compositionally biased region" description="Polar residues" evidence="1">
    <location>
        <begin position="34"/>
        <end position="46"/>
    </location>
</feature>
<comment type="caution">
    <text evidence="2">The sequence shown here is derived from an EMBL/GenBank/DDBJ whole genome shotgun (WGS) entry which is preliminary data.</text>
</comment>
<dbReference type="EMBL" id="BLXT01007182">
    <property type="protein sequence ID" value="GFO37202.1"/>
    <property type="molecule type" value="Genomic_DNA"/>
</dbReference>
<feature type="compositionally biased region" description="Polar residues" evidence="1">
    <location>
        <begin position="240"/>
        <end position="250"/>
    </location>
</feature>
<organism evidence="2 3">
    <name type="scientific">Plakobranchus ocellatus</name>
    <dbReference type="NCBI Taxonomy" id="259542"/>
    <lineage>
        <taxon>Eukaryota</taxon>
        <taxon>Metazoa</taxon>
        <taxon>Spiralia</taxon>
        <taxon>Lophotrochozoa</taxon>
        <taxon>Mollusca</taxon>
        <taxon>Gastropoda</taxon>
        <taxon>Heterobranchia</taxon>
        <taxon>Euthyneura</taxon>
        <taxon>Panpulmonata</taxon>
        <taxon>Sacoglossa</taxon>
        <taxon>Placobranchoidea</taxon>
        <taxon>Plakobranchidae</taxon>
        <taxon>Plakobranchus</taxon>
    </lineage>
</organism>
<reference evidence="2 3" key="1">
    <citation type="journal article" date="2021" name="Elife">
        <title>Chloroplast acquisition without the gene transfer in kleptoplastic sea slugs, Plakobranchus ocellatus.</title>
        <authorList>
            <person name="Maeda T."/>
            <person name="Takahashi S."/>
            <person name="Yoshida T."/>
            <person name="Shimamura S."/>
            <person name="Takaki Y."/>
            <person name="Nagai Y."/>
            <person name="Toyoda A."/>
            <person name="Suzuki Y."/>
            <person name="Arimoto A."/>
            <person name="Ishii H."/>
            <person name="Satoh N."/>
            <person name="Nishiyama T."/>
            <person name="Hasebe M."/>
            <person name="Maruyama T."/>
            <person name="Minagawa J."/>
            <person name="Obokata J."/>
            <person name="Shigenobu S."/>
        </authorList>
    </citation>
    <scope>NUCLEOTIDE SEQUENCE [LARGE SCALE GENOMIC DNA]</scope>
</reference>
<sequence>MAATGQRRNSLVKRRKIKQGRQNGNLRNEKRNRSWSLSMGSTASSVNEDEPVEARNKDSSSFRKQNGGCERYFSREKSKGKHFFVFIEDKASYRDFGVEGVHSLSLKVFAVRCEALVLSFVVSPLPTDVSNISNSVTLATTSPAHRADLGDLKDYQSNQTVKTSSRFDNHVSQKASNKLNSHDNQKRVSVKPIPIHGTQKDAVVKTDKSLELLGIENQTLELTTPLFEDTDTKDEPQVLSKLSSQSNTSIDYEKEPRHATPFEFISRSFPD</sequence>
<evidence type="ECO:0000313" key="2">
    <source>
        <dbReference type="EMBL" id="GFO37202.1"/>
    </source>
</evidence>
<accession>A0AAV4CZ55</accession>
<feature type="region of interest" description="Disordered" evidence="1">
    <location>
        <begin position="1"/>
        <end position="66"/>
    </location>
</feature>
<feature type="compositionally biased region" description="Basic and acidic residues" evidence="1">
    <location>
        <begin position="52"/>
        <end position="61"/>
    </location>
</feature>
<feature type="compositionally biased region" description="Basic residues" evidence="1">
    <location>
        <begin position="10"/>
        <end position="19"/>
    </location>
</feature>
<dbReference type="Proteomes" id="UP000735302">
    <property type="component" value="Unassembled WGS sequence"/>
</dbReference>
<evidence type="ECO:0000313" key="3">
    <source>
        <dbReference type="Proteomes" id="UP000735302"/>
    </source>
</evidence>
<dbReference type="AlphaFoldDB" id="A0AAV4CZ55"/>